<dbReference type="PANTHER" id="PTHR24276:SF98">
    <property type="entry name" value="FI18310P1-RELATED"/>
    <property type="match status" value="1"/>
</dbReference>
<dbReference type="GO" id="GO:0006508">
    <property type="term" value="P:proteolysis"/>
    <property type="evidence" value="ECO:0007669"/>
    <property type="project" value="InterPro"/>
</dbReference>
<dbReference type="InterPro" id="IPR009003">
    <property type="entry name" value="Peptidase_S1_PA"/>
</dbReference>
<dbReference type="AlphaFoldDB" id="A0A504YXD2"/>
<protein>
    <recommendedName>
        <fullName evidence="2">Peptidase S1 domain-containing protein</fullName>
    </recommendedName>
</protein>
<accession>A0A504YXD2</accession>
<organism evidence="3 4">
    <name type="scientific">Fasciola gigantica</name>
    <name type="common">Giant liver fluke</name>
    <dbReference type="NCBI Taxonomy" id="46835"/>
    <lineage>
        <taxon>Eukaryota</taxon>
        <taxon>Metazoa</taxon>
        <taxon>Spiralia</taxon>
        <taxon>Lophotrochozoa</taxon>
        <taxon>Platyhelminthes</taxon>
        <taxon>Trematoda</taxon>
        <taxon>Digenea</taxon>
        <taxon>Plagiorchiida</taxon>
        <taxon>Echinostomata</taxon>
        <taxon>Echinostomatoidea</taxon>
        <taxon>Fasciolidae</taxon>
        <taxon>Fasciola</taxon>
    </lineage>
</organism>
<dbReference type="InterPro" id="IPR018114">
    <property type="entry name" value="TRYPSIN_HIS"/>
</dbReference>
<evidence type="ECO:0000256" key="1">
    <source>
        <dbReference type="ARBA" id="ARBA00023157"/>
    </source>
</evidence>
<reference evidence="3 4" key="1">
    <citation type="submission" date="2019-04" db="EMBL/GenBank/DDBJ databases">
        <title>Annotation for the trematode Fasciola gigantica.</title>
        <authorList>
            <person name="Choi Y.-J."/>
        </authorList>
    </citation>
    <scope>NUCLEOTIDE SEQUENCE [LARGE SCALE GENOMIC DNA]</scope>
    <source>
        <strain evidence="3">Uganda_cow_1</strain>
    </source>
</reference>
<dbReference type="PANTHER" id="PTHR24276">
    <property type="entry name" value="POLYSERASE-RELATED"/>
    <property type="match status" value="1"/>
</dbReference>
<sequence>MRRTPNRITNSFSGCDNLFTSLHKSGHFCVQNIMFWNPYLFTCIVLGSIAYPSLSLPPTNDQPVQLFAEKRLIRVKRIIGGHPVHQGDYPWAASIQARRFRDITVLFRRNVEHYCGAVLIAPNWVLTAAHCLYTEDENGDLIR</sequence>
<dbReference type="Gene3D" id="2.40.10.10">
    <property type="entry name" value="Trypsin-like serine proteases"/>
    <property type="match status" value="1"/>
</dbReference>
<dbReference type="STRING" id="46835.A0A504YXD2"/>
<keyword evidence="4" id="KW-1185">Reference proteome</keyword>
<evidence type="ECO:0000313" key="3">
    <source>
        <dbReference type="EMBL" id="TPP65165.1"/>
    </source>
</evidence>
<name>A0A504YXD2_FASGI</name>
<dbReference type="Proteomes" id="UP000316759">
    <property type="component" value="Unassembled WGS sequence"/>
</dbReference>
<dbReference type="InterPro" id="IPR043504">
    <property type="entry name" value="Peptidase_S1_PA_chymotrypsin"/>
</dbReference>
<dbReference type="SUPFAM" id="SSF50494">
    <property type="entry name" value="Trypsin-like serine proteases"/>
    <property type="match status" value="1"/>
</dbReference>
<dbReference type="InterPro" id="IPR001254">
    <property type="entry name" value="Trypsin_dom"/>
</dbReference>
<dbReference type="Pfam" id="PF00089">
    <property type="entry name" value="Trypsin"/>
    <property type="match status" value="1"/>
</dbReference>
<dbReference type="PROSITE" id="PS50240">
    <property type="entry name" value="TRYPSIN_DOM"/>
    <property type="match status" value="1"/>
</dbReference>
<evidence type="ECO:0000259" key="2">
    <source>
        <dbReference type="PROSITE" id="PS50240"/>
    </source>
</evidence>
<dbReference type="InterPro" id="IPR050430">
    <property type="entry name" value="Peptidase_S1"/>
</dbReference>
<feature type="domain" description="Peptidase S1" evidence="2">
    <location>
        <begin position="78"/>
        <end position="143"/>
    </location>
</feature>
<keyword evidence="1" id="KW-1015">Disulfide bond</keyword>
<dbReference type="PROSITE" id="PS00134">
    <property type="entry name" value="TRYPSIN_HIS"/>
    <property type="match status" value="1"/>
</dbReference>
<evidence type="ECO:0000313" key="4">
    <source>
        <dbReference type="Proteomes" id="UP000316759"/>
    </source>
</evidence>
<dbReference type="EMBL" id="SUNJ01003549">
    <property type="protein sequence ID" value="TPP65165.1"/>
    <property type="molecule type" value="Genomic_DNA"/>
</dbReference>
<dbReference type="OrthoDB" id="6267810at2759"/>
<comment type="caution">
    <text evidence="3">The sequence shown here is derived from an EMBL/GenBank/DDBJ whole genome shotgun (WGS) entry which is preliminary data.</text>
</comment>
<proteinExistence type="predicted"/>
<gene>
    <name evidence="3" type="ORF">FGIG_05859</name>
</gene>
<dbReference type="GO" id="GO:0004252">
    <property type="term" value="F:serine-type endopeptidase activity"/>
    <property type="evidence" value="ECO:0007669"/>
    <property type="project" value="InterPro"/>
</dbReference>